<sequence length="287" mass="31474">MKNNRLYSAAIAAALISAVLTGCGGNAKADSPEKKSKTKTADGKELTTITALADLTPHSEILEYVEPKLNDKGYTIDIVSTASDATWNEKTQNGEVDFNFNQHEPYLIEWNEINNGTLVNIGGVHVEPIGAYSEKYTSADEVPDGATVVLPDDATNEYRALRILEQQGWIKLGNTENARASVADIEEYIKPIEITELDSYQINAHINEFDVYINNTNKVIEAGLDATKYLFREGEDSPYANIIVTTPDKADDPGLKALVEILQSEDTAKFILDKYNGAVIPVTKVSE</sequence>
<dbReference type="AlphaFoldDB" id="A0A011VSN2"/>
<keyword evidence="3 7" id="KW-0732">Signal</keyword>
<evidence type="ECO:0000256" key="2">
    <source>
        <dbReference type="ARBA" id="ARBA00008973"/>
    </source>
</evidence>
<dbReference type="Pfam" id="PF03180">
    <property type="entry name" value="Lipoprotein_9"/>
    <property type="match status" value="1"/>
</dbReference>
<dbReference type="OrthoDB" id="9812878at2"/>
<accession>A0A011VSN2</accession>
<gene>
    <name evidence="8" type="ORF">RASY3_13815</name>
</gene>
<keyword evidence="5" id="KW-0564">Palmitate</keyword>
<protein>
    <submittedName>
        <fullName evidence="8">Metal ABC transporter substrate-binding protein</fullName>
    </submittedName>
</protein>
<evidence type="ECO:0000256" key="3">
    <source>
        <dbReference type="ARBA" id="ARBA00022729"/>
    </source>
</evidence>
<dbReference type="Gene3D" id="3.40.190.10">
    <property type="entry name" value="Periplasmic binding protein-like II"/>
    <property type="match status" value="2"/>
</dbReference>
<comment type="subcellular location">
    <subcellularLocation>
        <location evidence="1">Membrane</location>
        <topology evidence="1">Lipid-anchor</topology>
    </subcellularLocation>
</comment>
<evidence type="ECO:0000313" key="9">
    <source>
        <dbReference type="Proteomes" id="UP000021369"/>
    </source>
</evidence>
<dbReference type="RefSeq" id="WP_037289150.1">
    <property type="nucleotide sequence ID" value="NZ_JEOB01000004.1"/>
</dbReference>
<dbReference type="GO" id="GO:0016020">
    <property type="term" value="C:membrane"/>
    <property type="evidence" value="ECO:0007669"/>
    <property type="project" value="UniProtKB-SubCell"/>
</dbReference>
<dbReference type="PATRIC" id="fig|1341156.4.peg.3788"/>
<evidence type="ECO:0000256" key="6">
    <source>
        <dbReference type="ARBA" id="ARBA00023288"/>
    </source>
</evidence>
<comment type="caution">
    <text evidence="8">The sequence shown here is derived from an EMBL/GenBank/DDBJ whole genome shotgun (WGS) entry which is preliminary data.</text>
</comment>
<evidence type="ECO:0000256" key="1">
    <source>
        <dbReference type="ARBA" id="ARBA00004635"/>
    </source>
</evidence>
<comment type="similarity">
    <text evidence="2">Belongs to the NlpA lipoprotein family.</text>
</comment>
<dbReference type="PANTHER" id="PTHR30429:SF0">
    <property type="entry name" value="METHIONINE-BINDING LIPOPROTEIN METQ"/>
    <property type="match status" value="1"/>
</dbReference>
<dbReference type="PROSITE" id="PS51257">
    <property type="entry name" value="PROKAR_LIPOPROTEIN"/>
    <property type="match status" value="1"/>
</dbReference>
<dbReference type="PANTHER" id="PTHR30429">
    <property type="entry name" value="D-METHIONINE-BINDING LIPOPROTEIN METQ"/>
    <property type="match status" value="1"/>
</dbReference>
<proteinExistence type="inferred from homology"/>
<keyword evidence="9" id="KW-1185">Reference proteome</keyword>
<keyword evidence="6" id="KW-0449">Lipoprotein</keyword>
<feature type="signal peptide" evidence="7">
    <location>
        <begin position="1"/>
        <end position="29"/>
    </location>
</feature>
<reference evidence="8 9" key="1">
    <citation type="submission" date="2013-06" db="EMBL/GenBank/DDBJ databases">
        <title>Rumen cellulosomics: divergent fiber-degrading strategies revealed by comparative genome-wide analysis of six Ruminococcal strains.</title>
        <authorList>
            <person name="Dassa B."/>
            <person name="Borovok I."/>
            <person name="Lamed R."/>
            <person name="Flint H."/>
            <person name="Yeoman C.J."/>
            <person name="White B."/>
            <person name="Bayer E.A."/>
        </authorList>
    </citation>
    <scope>NUCLEOTIDE SEQUENCE [LARGE SCALE GENOMIC DNA]</scope>
    <source>
        <strain evidence="8 9">SY3</strain>
    </source>
</reference>
<name>A0A011VSN2_RUMAL</name>
<dbReference type="InterPro" id="IPR004872">
    <property type="entry name" value="Lipoprotein_NlpA"/>
</dbReference>
<evidence type="ECO:0000313" key="8">
    <source>
        <dbReference type="EMBL" id="EXM37603.1"/>
    </source>
</evidence>
<dbReference type="Proteomes" id="UP000021369">
    <property type="component" value="Unassembled WGS sequence"/>
</dbReference>
<keyword evidence="4" id="KW-0472">Membrane</keyword>
<dbReference type="SUPFAM" id="SSF53850">
    <property type="entry name" value="Periplasmic binding protein-like II"/>
    <property type="match status" value="1"/>
</dbReference>
<organism evidence="8 9">
    <name type="scientific">Ruminococcus albus SY3</name>
    <dbReference type="NCBI Taxonomy" id="1341156"/>
    <lineage>
        <taxon>Bacteria</taxon>
        <taxon>Bacillati</taxon>
        <taxon>Bacillota</taxon>
        <taxon>Clostridia</taxon>
        <taxon>Eubacteriales</taxon>
        <taxon>Oscillospiraceae</taxon>
        <taxon>Ruminococcus</taxon>
    </lineage>
</organism>
<feature type="chain" id="PRO_5001463922" evidence="7">
    <location>
        <begin position="30"/>
        <end position="287"/>
    </location>
</feature>
<evidence type="ECO:0000256" key="7">
    <source>
        <dbReference type="SAM" id="SignalP"/>
    </source>
</evidence>
<evidence type="ECO:0000256" key="5">
    <source>
        <dbReference type="ARBA" id="ARBA00023139"/>
    </source>
</evidence>
<dbReference type="EMBL" id="JEOB01000004">
    <property type="protein sequence ID" value="EXM37603.1"/>
    <property type="molecule type" value="Genomic_DNA"/>
</dbReference>
<evidence type="ECO:0000256" key="4">
    <source>
        <dbReference type="ARBA" id="ARBA00023136"/>
    </source>
</evidence>